<feature type="domain" description="Hexokinase N-terminal" evidence="13">
    <location>
        <begin position="20"/>
        <end position="217"/>
    </location>
</feature>
<comment type="pathway">
    <text evidence="2">Carbohydrate metabolism; hexose metabolism.</text>
</comment>
<keyword evidence="7 12" id="KW-0418">Kinase</keyword>
<dbReference type="GO" id="GO:0004340">
    <property type="term" value="F:glucokinase activity"/>
    <property type="evidence" value="ECO:0007669"/>
    <property type="project" value="TreeGrafter"/>
</dbReference>
<comment type="catalytic activity">
    <reaction evidence="11">
        <text>D-glucose + ATP = D-glucose 6-phosphate + ADP + H(+)</text>
        <dbReference type="Rhea" id="RHEA:17825"/>
        <dbReference type="ChEBI" id="CHEBI:4167"/>
        <dbReference type="ChEBI" id="CHEBI:15378"/>
        <dbReference type="ChEBI" id="CHEBI:30616"/>
        <dbReference type="ChEBI" id="CHEBI:61548"/>
        <dbReference type="ChEBI" id="CHEBI:456216"/>
        <dbReference type="EC" id="2.7.1.1"/>
    </reaction>
    <physiologicalReaction direction="left-to-right" evidence="11">
        <dbReference type="Rhea" id="RHEA:17826"/>
    </physiologicalReaction>
</comment>
<keyword evidence="4 12" id="KW-0808">Transferase</keyword>
<evidence type="ECO:0000259" key="13">
    <source>
        <dbReference type="Pfam" id="PF00349"/>
    </source>
</evidence>
<evidence type="ECO:0000313" key="16">
    <source>
        <dbReference type="Proteomes" id="UP000694620"/>
    </source>
</evidence>
<sequence length="462" mass="50823">RVHSLARVEMTDPLTTKQKVKECLNPFKLSTQDLNSVLERLLKEMEKGLKKKTHDSATVKMLPTYVRHTPDGTETGDFLALDLGGTNFRVLLVKVNADGKSTVKLESEICAIPQEIMEGTGEELFNHIADCLAQFLDSRNIKDKKLPLGFTFSFPCKQIDLDKSVLIRWTKGFQCSGVVGKDVVQLLIEAIQRRGDFDIGSVAVVNDTVGTMMSCGYKDPECQIGLIIGTGTNACYMEELQNVELVEGTEGLMCINMEWGAFGDDGVLDEYRTKFDKEVDAQSVNQGKQIFEKMISGMYMGEIVRLILIDLAKENVLFNGMVPAALQMKNSFETRHISEIEADTNSLAEAHKILTSLGLEPSDDDCELVRSVCSAVSTRSADLCAAALTAVSNRIRQNRDVDCLKITVGVDGTVYRKHPKKTHFHNSSLAPQCDVTFMLSEDGSGKGAALVAAVVQNKNMCS</sequence>
<dbReference type="GeneTree" id="ENSGT00950000182787"/>
<evidence type="ECO:0000256" key="12">
    <source>
        <dbReference type="RuleBase" id="RU362007"/>
    </source>
</evidence>
<dbReference type="GO" id="GO:0001678">
    <property type="term" value="P:intracellular glucose homeostasis"/>
    <property type="evidence" value="ECO:0007669"/>
    <property type="project" value="InterPro"/>
</dbReference>
<reference evidence="15" key="3">
    <citation type="submission" date="2025-09" db="UniProtKB">
        <authorList>
            <consortium name="Ensembl"/>
        </authorList>
    </citation>
    <scope>IDENTIFICATION</scope>
</reference>
<comment type="catalytic activity">
    <reaction evidence="10">
        <text>a D-hexose + ATP = a D-hexose 6-phosphate + ADP + H(+)</text>
        <dbReference type="Rhea" id="RHEA:22740"/>
        <dbReference type="ChEBI" id="CHEBI:4194"/>
        <dbReference type="ChEBI" id="CHEBI:15378"/>
        <dbReference type="ChEBI" id="CHEBI:30616"/>
        <dbReference type="ChEBI" id="CHEBI:229467"/>
        <dbReference type="ChEBI" id="CHEBI:456216"/>
        <dbReference type="EC" id="2.7.1.1"/>
    </reaction>
    <physiologicalReaction direction="left-to-right" evidence="10">
        <dbReference type="Rhea" id="RHEA:22741"/>
    </physiologicalReaction>
</comment>
<evidence type="ECO:0000256" key="2">
    <source>
        <dbReference type="ARBA" id="ARBA00005028"/>
    </source>
</evidence>
<dbReference type="InterPro" id="IPR001312">
    <property type="entry name" value="Hexokinase"/>
</dbReference>
<dbReference type="PROSITE" id="PS00378">
    <property type="entry name" value="HEXOKINASE_1"/>
    <property type="match status" value="1"/>
</dbReference>
<feature type="domain" description="Hexokinase C-terminal" evidence="14">
    <location>
        <begin position="223"/>
        <end position="454"/>
    </location>
</feature>
<dbReference type="Proteomes" id="UP000694620">
    <property type="component" value="Chromosome 11"/>
</dbReference>
<dbReference type="FunFam" id="3.30.420.40:FF:000015">
    <property type="entry name" value="Hexokinase 1"/>
    <property type="match status" value="1"/>
</dbReference>
<evidence type="ECO:0000256" key="5">
    <source>
        <dbReference type="ARBA" id="ARBA00022737"/>
    </source>
</evidence>
<comment type="similarity">
    <text evidence="3 12">Belongs to the hexokinase family.</text>
</comment>
<dbReference type="Pfam" id="PF03727">
    <property type="entry name" value="Hexokinase_2"/>
    <property type="match status" value="1"/>
</dbReference>
<dbReference type="Ensembl" id="ENSECRT00000014397.1">
    <property type="protein sequence ID" value="ENSECRP00000014151.1"/>
    <property type="gene ID" value="ENSECRG00000009433.1"/>
</dbReference>
<dbReference type="GO" id="GO:0005536">
    <property type="term" value="F:D-glucose binding"/>
    <property type="evidence" value="ECO:0007669"/>
    <property type="project" value="InterPro"/>
</dbReference>
<dbReference type="AlphaFoldDB" id="A0A8C4S9K8"/>
<dbReference type="GO" id="GO:0005739">
    <property type="term" value="C:mitochondrion"/>
    <property type="evidence" value="ECO:0007669"/>
    <property type="project" value="TreeGrafter"/>
</dbReference>
<keyword evidence="5" id="KW-0677">Repeat</keyword>
<dbReference type="GO" id="GO:0008865">
    <property type="term" value="F:fructokinase activity"/>
    <property type="evidence" value="ECO:0007669"/>
    <property type="project" value="TreeGrafter"/>
</dbReference>
<dbReference type="InterPro" id="IPR043129">
    <property type="entry name" value="ATPase_NBD"/>
</dbReference>
<keyword evidence="9 12" id="KW-0324">Glycolysis</keyword>
<dbReference type="UniPathway" id="UPA00242"/>
<dbReference type="PANTHER" id="PTHR19443:SF84">
    <property type="entry name" value="PHOSPHOTRANSFERASE"/>
    <property type="match status" value="1"/>
</dbReference>
<evidence type="ECO:0000256" key="6">
    <source>
        <dbReference type="ARBA" id="ARBA00022741"/>
    </source>
</evidence>
<dbReference type="PROSITE" id="PS51748">
    <property type="entry name" value="HEXOKINASE_2"/>
    <property type="match status" value="1"/>
</dbReference>
<evidence type="ECO:0000256" key="7">
    <source>
        <dbReference type="ARBA" id="ARBA00022777"/>
    </source>
</evidence>
<dbReference type="PRINTS" id="PR00475">
    <property type="entry name" value="HEXOKINASE"/>
</dbReference>
<evidence type="ECO:0000256" key="11">
    <source>
        <dbReference type="ARBA" id="ARBA00048160"/>
    </source>
</evidence>
<dbReference type="Pfam" id="PF00349">
    <property type="entry name" value="Hexokinase_1"/>
    <property type="match status" value="1"/>
</dbReference>
<evidence type="ECO:0000256" key="8">
    <source>
        <dbReference type="ARBA" id="ARBA00022840"/>
    </source>
</evidence>
<evidence type="ECO:0000313" key="15">
    <source>
        <dbReference type="Ensembl" id="ENSECRP00000014151.1"/>
    </source>
</evidence>
<gene>
    <name evidence="15" type="primary">LOC114660278</name>
</gene>
<dbReference type="Gene3D" id="3.30.420.40">
    <property type="match status" value="1"/>
</dbReference>
<dbReference type="InterPro" id="IPR022673">
    <property type="entry name" value="Hexokinase_C"/>
</dbReference>
<evidence type="ECO:0000259" key="14">
    <source>
        <dbReference type="Pfam" id="PF03727"/>
    </source>
</evidence>
<dbReference type="InterPro" id="IPR022672">
    <property type="entry name" value="Hexokinase_N"/>
</dbReference>
<accession>A0A8C4S9K8</accession>
<keyword evidence="6 12" id="KW-0547">Nucleotide-binding</keyword>
<organism evidence="15 16">
    <name type="scientific">Erpetoichthys calabaricus</name>
    <name type="common">Rope fish</name>
    <name type="synonym">Calamoichthys calabaricus</name>
    <dbReference type="NCBI Taxonomy" id="27687"/>
    <lineage>
        <taxon>Eukaryota</taxon>
        <taxon>Metazoa</taxon>
        <taxon>Chordata</taxon>
        <taxon>Craniata</taxon>
        <taxon>Vertebrata</taxon>
        <taxon>Euteleostomi</taxon>
        <taxon>Actinopterygii</taxon>
        <taxon>Polypteriformes</taxon>
        <taxon>Polypteridae</taxon>
        <taxon>Erpetoichthys</taxon>
    </lineage>
</organism>
<keyword evidence="8 12" id="KW-0067">ATP-binding</keyword>
<reference evidence="15" key="2">
    <citation type="submission" date="2025-08" db="UniProtKB">
        <authorList>
            <consortium name="Ensembl"/>
        </authorList>
    </citation>
    <scope>IDENTIFICATION</scope>
</reference>
<name>A0A8C4S9K8_ERPCA</name>
<dbReference type="GO" id="GO:0006096">
    <property type="term" value="P:glycolytic process"/>
    <property type="evidence" value="ECO:0007669"/>
    <property type="project" value="UniProtKB-UniPathway"/>
</dbReference>
<dbReference type="Gene3D" id="3.40.367.20">
    <property type="match status" value="1"/>
</dbReference>
<evidence type="ECO:0000256" key="1">
    <source>
        <dbReference type="ARBA" id="ARBA00004888"/>
    </source>
</evidence>
<dbReference type="InterPro" id="IPR019807">
    <property type="entry name" value="Hexokinase_BS"/>
</dbReference>
<dbReference type="UniPathway" id="UPA00109">
    <property type="reaction ID" value="UER00180"/>
</dbReference>
<evidence type="ECO:0000256" key="10">
    <source>
        <dbReference type="ARBA" id="ARBA00044613"/>
    </source>
</evidence>
<evidence type="ECO:0000256" key="9">
    <source>
        <dbReference type="ARBA" id="ARBA00023152"/>
    </source>
</evidence>
<dbReference type="FunFam" id="3.40.367.20:FF:000001">
    <property type="entry name" value="Hexokinase 1"/>
    <property type="match status" value="1"/>
</dbReference>
<reference evidence="15" key="1">
    <citation type="submission" date="2021-06" db="EMBL/GenBank/DDBJ databases">
        <authorList>
            <consortium name="Wellcome Sanger Institute Data Sharing"/>
        </authorList>
    </citation>
    <scope>NUCLEOTIDE SEQUENCE [LARGE SCALE GENOMIC DNA]</scope>
</reference>
<keyword evidence="16" id="KW-1185">Reference proteome</keyword>
<proteinExistence type="inferred from homology"/>
<protein>
    <recommendedName>
        <fullName evidence="12">Phosphotransferase</fullName>
        <ecNumber evidence="12">2.7.1.-</ecNumber>
    </recommendedName>
</protein>
<comment type="pathway">
    <text evidence="1">Carbohydrate degradation; glycolysis; D-glyceraldehyde 3-phosphate and glycerone phosphate from D-glucose: step 1/4.</text>
</comment>
<dbReference type="CDD" id="cd24019">
    <property type="entry name" value="ASKHA_NBD_HK_meta"/>
    <property type="match status" value="1"/>
</dbReference>
<dbReference type="GO" id="GO:0006006">
    <property type="term" value="P:glucose metabolic process"/>
    <property type="evidence" value="ECO:0007669"/>
    <property type="project" value="TreeGrafter"/>
</dbReference>
<dbReference type="GO" id="GO:0005829">
    <property type="term" value="C:cytosol"/>
    <property type="evidence" value="ECO:0007669"/>
    <property type="project" value="TreeGrafter"/>
</dbReference>
<dbReference type="EC" id="2.7.1.-" evidence="12"/>
<evidence type="ECO:0000256" key="4">
    <source>
        <dbReference type="ARBA" id="ARBA00022679"/>
    </source>
</evidence>
<dbReference type="PANTHER" id="PTHR19443">
    <property type="entry name" value="HEXOKINASE"/>
    <property type="match status" value="1"/>
</dbReference>
<evidence type="ECO:0000256" key="3">
    <source>
        <dbReference type="ARBA" id="ARBA00009225"/>
    </source>
</evidence>
<dbReference type="GO" id="GO:0005524">
    <property type="term" value="F:ATP binding"/>
    <property type="evidence" value="ECO:0007669"/>
    <property type="project" value="UniProtKB-UniRule"/>
</dbReference>
<dbReference type="SUPFAM" id="SSF53067">
    <property type="entry name" value="Actin-like ATPase domain"/>
    <property type="match status" value="2"/>
</dbReference>